<feature type="domain" description="G-protein coupled receptors family 1 profile" evidence="11">
    <location>
        <begin position="125"/>
        <end position="304"/>
    </location>
</feature>
<evidence type="ECO:0000256" key="5">
    <source>
        <dbReference type="ARBA" id="ARBA00023040"/>
    </source>
</evidence>
<gene>
    <name evidence="12" type="ORF">RDWZM_004416</name>
</gene>
<keyword evidence="5 9" id="KW-0297">G-protein coupled receptor</keyword>
<dbReference type="Gene3D" id="1.20.1070.10">
    <property type="entry name" value="Rhodopsin 7-helix transmembrane proteins"/>
    <property type="match status" value="2"/>
</dbReference>
<comment type="caution">
    <text evidence="12">The sequence shown here is derived from an EMBL/GenBank/DDBJ whole genome shotgun (WGS) entry which is preliminary data.</text>
</comment>
<evidence type="ECO:0000256" key="9">
    <source>
        <dbReference type="RuleBase" id="RU000688"/>
    </source>
</evidence>
<dbReference type="PANTHER" id="PTHR24243:SF208">
    <property type="entry name" value="PYROKININ-1 RECEPTOR"/>
    <property type="match status" value="1"/>
</dbReference>
<feature type="transmembrane region" description="Helical" evidence="10">
    <location>
        <begin position="228"/>
        <end position="245"/>
    </location>
</feature>
<keyword evidence="8 9" id="KW-0807">Transducer</keyword>
<evidence type="ECO:0000256" key="7">
    <source>
        <dbReference type="ARBA" id="ARBA00023170"/>
    </source>
</evidence>
<proteinExistence type="inferred from homology"/>
<evidence type="ECO:0000256" key="1">
    <source>
        <dbReference type="ARBA" id="ARBA00004141"/>
    </source>
</evidence>
<evidence type="ECO:0000256" key="4">
    <source>
        <dbReference type="ARBA" id="ARBA00022989"/>
    </source>
</evidence>
<sequence length="616" mass="70406">MAPTIEPNWPLLNTYRRVLMSNCTFESNSTGIPCDSDLITNIHSSSLMDYEMEQATHNGTITIGQQLSNEPYPILSNGNGIGSDYDSNHFYIKRPHDMLHPSEINPAFLPIIITHTLTFLVGVIGNCVVIATWSLHGRFRSPTAVFLVSLAIADLLLLLVLVPLETLEYFMITWGGLSSICKTIAYVEVISAMSTVLNLVAVSIERFLVIVYPMRARSWCTMSSTRKGLIIIWGLALVLSTPVLLTKHTSQITYYNETTSLTLYYCFDVENDLTFMVSIYQLLVMFILPALFMVVCYYVVIRQLWVSTRSVNEMTRAENQMYSQRINLPSTNNAQIEVNFIEIHEPDESNHSKTFNWCRLWRWYRKSSSRDINNIENNNNNNNEHHQPIQWQGSDESNMMGNDSGRQQHKCCWNLCHLSKNRSASAVDELSECTMSSSYQMTSYVDNTISPRTATFNAESFENLNQKYSPECEQDYKVANTRRSVGVDNCNNPIIHQPQIIRTMPSSVMEITRSRIQVIKMLVLIVLIFLLLLGTTFDHEHCGQIGFIILLVALNPFVYGFMSSNFRAMVCSSFRRRGTLARARGSAQINRKRFRERMESDTLTRNVVVNDLTTRY</sequence>
<dbReference type="GO" id="GO:0005886">
    <property type="term" value="C:plasma membrane"/>
    <property type="evidence" value="ECO:0007669"/>
    <property type="project" value="TreeGrafter"/>
</dbReference>
<evidence type="ECO:0000313" key="13">
    <source>
        <dbReference type="Proteomes" id="UP001142055"/>
    </source>
</evidence>
<dbReference type="GO" id="GO:0004930">
    <property type="term" value="F:G protein-coupled receptor activity"/>
    <property type="evidence" value="ECO:0007669"/>
    <property type="project" value="UniProtKB-KW"/>
</dbReference>
<comment type="subcellular location">
    <subcellularLocation>
        <location evidence="1">Membrane</location>
        <topology evidence="1">Multi-pass membrane protein</topology>
    </subcellularLocation>
</comment>
<evidence type="ECO:0000256" key="3">
    <source>
        <dbReference type="ARBA" id="ARBA00022692"/>
    </source>
</evidence>
<evidence type="ECO:0000256" key="10">
    <source>
        <dbReference type="SAM" id="Phobius"/>
    </source>
</evidence>
<keyword evidence="6 10" id="KW-0472">Membrane</keyword>
<evidence type="ECO:0000256" key="2">
    <source>
        <dbReference type="ARBA" id="ARBA00010663"/>
    </source>
</evidence>
<dbReference type="PROSITE" id="PS00237">
    <property type="entry name" value="G_PROTEIN_RECEP_F1_1"/>
    <property type="match status" value="1"/>
</dbReference>
<dbReference type="Proteomes" id="UP001142055">
    <property type="component" value="Chromosome 1"/>
</dbReference>
<protein>
    <recommendedName>
        <fullName evidence="11">G-protein coupled receptors family 1 profile domain-containing protein</fullName>
    </recommendedName>
</protein>
<name>A0A9Q0MH36_BLOTA</name>
<feature type="transmembrane region" description="Helical" evidence="10">
    <location>
        <begin position="184"/>
        <end position="208"/>
    </location>
</feature>
<dbReference type="PANTHER" id="PTHR24243">
    <property type="entry name" value="G-PROTEIN COUPLED RECEPTOR"/>
    <property type="match status" value="1"/>
</dbReference>
<feature type="transmembrane region" description="Helical" evidence="10">
    <location>
        <begin position="279"/>
        <end position="300"/>
    </location>
</feature>
<dbReference type="EMBL" id="JAPWDV010000001">
    <property type="protein sequence ID" value="KAJ6225871.1"/>
    <property type="molecule type" value="Genomic_DNA"/>
</dbReference>
<dbReference type="PRINTS" id="PR00237">
    <property type="entry name" value="GPCRRHODOPSN"/>
</dbReference>
<keyword evidence="3 9" id="KW-0812">Transmembrane</keyword>
<evidence type="ECO:0000313" key="12">
    <source>
        <dbReference type="EMBL" id="KAJ6225871.1"/>
    </source>
</evidence>
<dbReference type="OMA" id="CKTIAYV"/>
<accession>A0A9Q0MH36</accession>
<evidence type="ECO:0000259" key="11">
    <source>
        <dbReference type="PROSITE" id="PS50262"/>
    </source>
</evidence>
<keyword evidence="4 10" id="KW-1133">Transmembrane helix</keyword>
<feature type="transmembrane region" description="Helical" evidence="10">
    <location>
        <begin position="145"/>
        <end position="164"/>
    </location>
</feature>
<reference evidence="12" key="1">
    <citation type="submission" date="2022-12" db="EMBL/GenBank/DDBJ databases">
        <title>Genome assemblies of Blomia tropicalis.</title>
        <authorList>
            <person name="Cui Y."/>
        </authorList>
    </citation>
    <scope>NUCLEOTIDE SEQUENCE</scope>
    <source>
        <tissue evidence="12">Adult mites</tissue>
    </source>
</reference>
<organism evidence="12 13">
    <name type="scientific">Blomia tropicalis</name>
    <name type="common">Mite</name>
    <dbReference type="NCBI Taxonomy" id="40697"/>
    <lineage>
        <taxon>Eukaryota</taxon>
        <taxon>Metazoa</taxon>
        <taxon>Ecdysozoa</taxon>
        <taxon>Arthropoda</taxon>
        <taxon>Chelicerata</taxon>
        <taxon>Arachnida</taxon>
        <taxon>Acari</taxon>
        <taxon>Acariformes</taxon>
        <taxon>Sarcoptiformes</taxon>
        <taxon>Astigmata</taxon>
        <taxon>Glycyphagoidea</taxon>
        <taxon>Echimyopodidae</taxon>
        <taxon>Blomia</taxon>
    </lineage>
</organism>
<dbReference type="AlphaFoldDB" id="A0A9Q0MH36"/>
<comment type="similarity">
    <text evidence="2 9">Belongs to the G-protein coupled receptor 1 family.</text>
</comment>
<dbReference type="Pfam" id="PF00001">
    <property type="entry name" value="7tm_1"/>
    <property type="match status" value="1"/>
</dbReference>
<evidence type="ECO:0000256" key="8">
    <source>
        <dbReference type="ARBA" id="ARBA00023224"/>
    </source>
</evidence>
<keyword evidence="7 9" id="KW-0675">Receptor</keyword>
<feature type="transmembrane region" description="Helical" evidence="10">
    <location>
        <begin position="543"/>
        <end position="562"/>
    </location>
</feature>
<dbReference type="PROSITE" id="PS50262">
    <property type="entry name" value="G_PROTEIN_RECEP_F1_2"/>
    <property type="match status" value="1"/>
</dbReference>
<dbReference type="InterPro" id="IPR000276">
    <property type="entry name" value="GPCR_Rhodpsn"/>
</dbReference>
<feature type="transmembrane region" description="Helical" evidence="10">
    <location>
        <begin position="107"/>
        <end position="133"/>
    </location>
</feature>
<keyword evidence="13" id="KW-1185">Reference proteome</keyword>
<dbReference type="SUPFAM" id="SSF81321">
    <property type="entry name" value="Family A G protein-coupled receptor-like"/>
    <property type="match status" value="1"/>
</dbReference>
<feature type="transmembrane region" description="Helical" evidence="10">
    <location>
        <begin position="518"/>
        <end position="537"/>
    </location>
</feature>
<dbReference type="InterPro" id="IPR017452">
    <property type="entry name" value="GPCR_Rhodpsn_7TM"/>
</dbReference>
<evidence type="ECO:0000256" key="6">
    <source>
        <dbReference type="ARBA" id="ARBA00023136"/>
    </source>
</evidence>